<evidence type="ECO:0000256" key="1">
    <source>
        <dbReference type="ARBA" id="ARBA00022553"/>
    </source>
</evidence>
<dbReference type="Proteomes" id="UP000000595">
    <property type="component" value="Chromosome"/>
</dbReference>
<dbReference type="EMBL" id="AE008384">
    <property type="protein sequence ID" value="AAM32576.1"/>
    <property type="molecule type" value="Genomic_DNA"/>
</dbReference>
<gene>
    <name evidence="8" type="ordered locus">MM_2880</name>
</gene>
<dbReference type="PROSITE" id="PS50110">
    <property type="entry name" value="RESPONSE_REGULATORY"/>
    <property type="match status" value="1"/>
</dbReference>
<evidence type="ECO:0000313" key="8">
    <source>
        <dbReference type="EMBL" id="AAM32576.1"/>
    </source>
</evidence>
<dbReference type="eggNOG" id="arCOG02589">
    <property type="taxonomic scope" value="Archaea"/>
</dbReference>
<dbReference type="SMART" id="SM00448">
    <property type="entry name" value="REC"/>
    <property type="match status" value="1"/>
</dbReference>
<evidence type="ECO:0000256" key="6">
    <source>
        <dbReference type="PROSITE-ProRule" id="PRU00169"/>
    </source>
</evidence>
<keyword evidence="4" id="KW-0238">DNA-binding</keyword>
<reference evidence="8 9" key="1">
    <citation type="journal article" date="2002" name="J. Mol. Microbiol. Biotechnol.">
        <title>The genome of Methanosarcina mazei: evidence for lateral gene transfer between Bacteria and Archaea.</title>
        <authorList>
            <person name="Deppenmeier U."/>
            <person name="Johann A."/>
            <person name="Hartsch T."/>
            <person name="Merkl R."/>
            <person name="Schmitz R.A."/>
            <person name="Martinez-Arias R."/>
            <person name="Henne A."/>
            <person name="Wiezer A."/>
            <person name="Baumer S."/>
            <person name="Jacobi C."/>
            <person name="Bruggemann H."/>
            <person name="Lienard T."/>
            <person name="Christmann A."/>
            <person name="Bomeke M."/>
            <person name="Steckel S."/>
            <person name="Bhattacharyya A."/>
            <person name="Lykidis A."/>
            <person name="Overbeek R."/>
            <person name="Klenk H.P."/>
            <person name="Gunsalus R.P."/>
            <person name="Fritz H.J."/>
            <person name="Gottschalk G."/>
        </authorList>
    </citation>
    <scope>NUCLEOTIDE SEQUENCE [LARGE SCALE GENOMIC DNA]</scope>
    <source>
        <strain evidence="9">ATCC BAA-159 / DSM 3647 / Goe1 / Go1 / JCM 11833 / OCM 88</strain>
    </source>
</reference>
<dbReference type="PANTHER" id="PTHR45339">
    <property type="entry name" value="HYBRID SIGNAL TRANSDUCTION HISTIDINE KINASE J"/>
    <property type="match status" value="1"/>
</dbReference>
<dbReference type="Gene3D" id="3.40.50.2300">
    <property type="match status" value="1"/>
</dbReference>
<keyword evidence="5" id="KW-0804">Transcription</keyword>
<dbReference type="GO" id="GO:0000160">
    <property type="term" value="P:phosphorelay signal transduction system"/>
    <property type="evidence" value="ECO:0007669"/>
    <property type="project" value="UniProtKB-KW"/>
</dbReference>
<dbReference type="PATRIC" id="fig|192952.21.peg.3330"/>
<dbReference type="KEGG" id="mma:MM_2880"/>
<protein>
    <submittedName>
        <fullName evidence="8">Response regulator</fullName>
    </submittedName>
</protein>
<evidence type="ECO:0000256" key="4">
    <source>
        <dbReference type="ARBA" id="ARBA00023125"/>
    </source>
</evidence>
<evidence type="ECO:0000256" key="3">
    <source>
        <dbReference type="ARBA" id="ARBA00023015"/>
    </source>
</evidence>
<proteinExistence type="predicted"/>
<dbReference type="FunFam" id="3.40.50.2300:FF:000001">
    <property type="entry name" value="DNA-binding response regulator PhoB"/>
    <property type="match status" value="1"/>
</dbReference>
<organism evidence="8 9">
    <name type="scientific">Methanosarcina mazei (strain ATCC BAA-159 / DSM 3647 / Goe1 / Go1 / JCM 11833 / OCM 88)</name>
    <name type="common">Methanosarcina frisia</name>
    <dbReference type="NCBI Taxonomy" id="192952"/>
    <lineage>
        <taxon>Archaea</taxon>
        <taxon>Methanobacteriati</taxon>
        <taxon>Methanobacteriota</taxon>
        <taxon>Stenosarchaea group</taxon>
        <taxon>Methanomicrobia</taxon>
        <taxon>Methanosarcinales</taxon>
        <taxon>Methanosarcinaceae</taxon>
        <taxon>Methanosarcina</taxon>
    </lineage>
</organism>
<sequence length="137" mass="15431">MSDPLEYMRGHVMKNILVVEDSAIIMELIRFLLTTFGYESKEARDGFEALKIVKENRFDLILLDIQLPGLDGLEVLKEIKNLPEICRTPVIALTAHAMQGDEDRFLKAGCNGYISKPIEIERLKSMLDSCIGGHPVL</sequence>
<evidence type="ECO:0000256" key="2">
    <source>
        <dbReference type="ARBA" id="ARBA00023012"/>
    </source>
</evidence>
<dbReference type="InterPro" id="IPR011006">
    <property type="entry name" value="CheY-like_superfamily"/>
</dbReference>
<name>Q8PT38_METMA</name>
<feature type="domain" description="Response regulatory" evidence="7">
    <location>
        <begin position="15"/>
        <end position="131"/>
    </location>
</feature>
<dbReference type="PANTHER" id="PTHR45339:SF1">
    <property type="entry name" value="HYBRID SIGNAL TRANSDUCTION HISTIDINE KINASE J"/>
    <property type="match status" value="1"/>
</dbReference>
<dbReference type="AlphaFoldDB" id="Q8PT38"/>
<accession>Q8PT38</accession>
<dbReference type="GO" id="GO:0003677">
    <property type="term" value="F:DNA binding"/>
    <property type="evidence" value="ECO:0007669"/>
    <property type="project" value="UniProtKB-KW"/>
</dbReference>
<evidence type="ECO:0000313" key="9">
    <source>
        <dbReference type="Proteomes" id="UP000000595"/>
    </source>
</evidence>
<dbReference type="SUPFAM" id="SSF52172">
    <property type="entry name" value="CheY-like"/>
    <property type="match status" value="1"/>
</dbReference>
<keyword evidence="1 6" id="KW-0597">Phosphoprotein</keyword>
<dbReference type="InterPro" id="IPR001789">
    <property type="entry name" value="Sig_transdc_resp-reg_receiver"/>
</dbReference>
<dbReference type="HOGENOM" id="CLU_000445_69_17_2"/>
<keyword evidence="3" id="KW-0805">Transcription regulation</keyword>
<evidence type="ECO:0000256" key="5">
    <source>
        <dbReference type="ARBA" id="ARBA00023163"/>
    </source>
</evidence>
<keyword evidence="2" id="KW-0902">Two-component regulatory system</keyword>
<feature type="modified residue" description="4-aspartylphosphate" evidence="6">
    <location>
        <position position="64"/>
    </location>
</feature>
<evidence type="ECO:0000259" key="7">
    <source>
        <dbReference type="PROSITE" id="PS50110"/>
    </source>
</evidence>
<dbReference type="Pfam" id="PF00072">
    <property type="entry name" value="Response_reg"/>
    <property type="match status" value="1"/>
</dbReference>